<proteinExistence type="predicted"/>
<dbReference type="Pfam" id="PF13414">
    <property type="entry name" value="TPR_11"/>
    <property type="match status" value="1"/>
</dbReference>
<dbReference type="AlphaFoldDB" id="A0A2U1SSE4"/>
<organism evidence="3 4">
    <name type="scientific">Methylosinus sporium</name>
    <dbReference type="NCBI Taxonomy" id="428"/>
    <lineage>
        <taxon>Bacteria</taxon>
        <taxon>Pseudomonadati</taxon>
        <taxon>Pseudomonadota</taxon>
        <taxon>Alphaproteobacteria</taxon>
        <taxon>Hyphomicrobiales</taxon>
        <taxon>Methylocystaceae</taxon>
        <taxon>Methylosinus</taxon>
    </lineage>
</organism>
<dbReference type="OrthoDB" id="9766710at2"/>
<evidence type="ECO:0008006" key="5">
    <source>
        <dbReference type="Google" id="ProtNLM"/>
    </source>
</evidence>
<accession>A0A2U1SSE4</accession>
<dbReference type="EMBL" id="PUIV01000007">
    <property type="protein sequence ID" value="PWB94527.1"/>
    <property type="molecule type" value="Genomic_DNA"/>
</dbReference>
<dbReference type="Proteomes" id="UP000245137">
    <property type="component" value="Unassembled WGS sequence"/>
</dbReference>
<dbReference type="PANTHER" id="PTHR12558">
    <property type="entry name" value="CELL DIVISION CYCLE 16,23,27"/>
    <property type="match status" value="1"/>
</dbReference>
<dbReference type="GO" id="GO:0005737">
    <property type="term" value="C:cytoplasm"/>
    <property type="evidence" value="ECO:0007669"/>
    <property type="project" value="TreeGrafter"/>
</dbReference>
<dbReference type="PROSITE" id="PS50005">
    <property type="entry name" value="TPR"/>
    <property type="match status" value="2"/>
</dbReference>
<sequence length="609" mass="67294">MNRIFSSDAPRRRRVRSFSTRAAYAAAAFCALSLWVDDFAGTSFFVGEGSAHARESSLSVATPFEVGESASGNYLAAIVAGAERDTLAASTFFREALRSDPRNRELTERAFVAALANGNMQEAFALAARVATFDKNNGLANLTLGVEAIKTKKFAKARAVLAKGGLDRKHDVTSTLLTAWAYAGAGETKQALATADKLKEDAFAVFRDYHAALIADAAKNGDKAEATKRFKSAYGSERNTLRLVDAYGRFLVSRGSREEARRVYRSFDDLAPRHPIVTAAIADIDTGKPLIPFVRDADAGAAEVLYGLGAIGGRQGDELASLIYLRLSLFLAPNNALATITLADIYERMKQEEIAIDLYDSVPKDSPLRVNADVQAALLLETLGKTKEATDHLQSVIAENPKDQEALTALGNIQRSRKLFADSVTTYTKVLDLQPQTDKSQWLLYYYRGIANERRKNWPTAESDLKKALELYPDQPLVLNYLGYSWVDQGVNLDEAFKMLRRAVDLRARDGYVVDSLGWAYYRLGRYDEAVRELEKAVDLKPSDPVINDHLGDAYWRVNRKLEARFQWNHARDMSPDPDDLPKILEKIDKGLSDPSPIASDQTKKKNGG</sequence>
<feature type="repeat" description="TPR" evidence="1">
    <location>
        <begin position="404"/>
        <end position="437"/>
    </location>
</feature>
<protein>
    <recommendedName>
        <fullName evidence="5">Tetratricopeptide repeat protein</fullName>
    </recommendedName>
</protein>
<keyword evidence="4" id="KW-1185">Reference proteome</keyword>
<evidence type="ECO:0000313" key="3">
    <source>
        <dbReference type="EMBL" id="PWB94527.1"/>
    </source>
</evidence>
<feature type="repeat" description="TPR" evidence="1">
    <location>
        <begin position="511"/>
        <end position="544"/>
    </location>
</feature>
<dbReference type="InterPro" id="IPR011990">
    <property type="entry name" value="TPR-like_helical_dom_sf"/>
</dbReference>
<dbReference type="InterPro" id="IPR019734">
    <property type="entry name" value="TPR_rpt"/>
</dbReference>
<comment type="caution">
    <text evidence="3">The sequence shown here is derived from an EMBL/GenBank/DDBJ whole genome shotgun (WGS) entry which is preliminary data.</text>
</comment>
<keyword evidence="1" id="KW-0802">TPR repeat</keyword>
<dbReference type="PROSITE" id="PS50293">
    <property type="entry name" value="TPR_REGION"/>
    <property type="match status" value="1"/>
</dbReference>
<dbReference type="SMART" id="SM00028">
    <property type="entry name" value="TPR"/>
    <property type="match status" value="7"/>
</dbReference>
<reference evidence="3 4" key="1">
    <citation type="journal article" date="2018" name="Appl. Microbiol. Biotechnol.">
        <title>Co-cultivation of the strictly anaerobic methanogen Methanosarcina barkeri with aerobic methanotrophs in an oxygen-limited membrane bioreactor.</title>
        <authorList>
            <person name="In 't Zandt M.H."/>
            <person name="van den Bosch T.J.M."/>
            <person name="Rijkers R."/>
            <person name="van Kessel M.A.H.J."/>
            <person name="Jetten M.S.M."/>
            <person name="Welte C.U."/>
        </authorList>
    </citation>
    <scope>NUCLEOTIDE SEQUENCE [LARGE SCALE GENOMIC DNA]</scope>
    <source>
        <strain evidence="3 4">DSM 17706</strain>
    </source>
</reference>
<dbReference type="GO" id="GO:0031145">
    <property type="term" value="P:anaphase-promoting complex-dependent catabolic process"/>
    <property type="evidence" value="ECO:0007669"/>
    <property type="project" value="TreeGrafter"/>
</dbReference>
<dbReference type="SUPFAM" id="SSF48452">
    <property type="entry name" value="TPR-like"/>
    <property type="match status" value="3"/>
</dbReference>
<feature type="region of interest" description="Disordered" evidence="2">
    <location>
        <begin position="573"/>
        <end position="609"/>
    </location>
</feature>
<dbReference type="GO" id="GO:0051301">
    <property type="term" value="P:cell division"/>
    <property type="evidence" value="ECO:0007669"/>
    <property type="project" value="TreeGrafter"/>
</dbReference>
<dbReference type="Pfam" id="PF13432">
    <property type="entry name" value="TPR_16"/>
    <property type="match status" value="1"/>
</dbReference>
<dbReference type="PANTHER" id="PTHR12558:SF13">
    <property type="entry name" value="CELL DIVISION CYCLE PROTEIN 27 HOMOLOG"/>
    <property type="match status" value="1"/>
</dbReference>
<evidence type="ECO:0000256" key="1">
    <source>
        <dbReference type="PROSITE-ProRule" id="PRU00339"/>
    </source>
</evidence>
<name>A0A2U1SSE4_METSR</name>
<gene>
    <name evidence="3" type="ORF">C5689_07275</name>
</gene>
<evidence type="ECO:0000256" key="2">
    <source>
        <dbReference type="SAM" id="MobiDB-lite"/>
    </source>
</evidence>
<evidence type="ECO:0000313" key="4">
    <source>
        <dbReference type="Proteomes" id="UP000245137"/>
    </source>
</evidence>
<dbReference type="Gene3D" id="1.25.40.10">
    <property type="entry name" value="Tetratricopeptide repeat domain"/>
    <property type="match status" value="2"/>
</dbReference>
<dbReference type="GO" id="GO:0016567">
    <property type="term" value="P:protein ubiquitination"/>
    <property type="evidence" value="ECO:0007669"/>
    <property type="project" value="TreeGrafter"/>
</dbReference>
<feature type="compositionally biased region" description="Basic and acidic residues" evidence="2">
    <location>
        <begin position="573"/>
        <end position="592"/>
    </location>
</feature>
<dbReference type="RefSeq" id="WP_108916611.1">
    <property type="nucleotide sequence ID" value="NZ_BGJY01000003.1"/>
</dbReference>